<organism evidence="1 2">
    <name type="scientific">Phytophthora infestans</name>
    <name type="common">Potato late blight agent</name>
    <name type="synonym">Botrytis infestans</name>
    <dbReference type="NCBI Taxonomy" id="4787"/>
    <lineage>
        <taxon>Eukaryota</taxon>
        <taxon>Sar</taxon>
        <taxon>Stramenopiles</taxon>
        <taxon>Oomycota</taxon>
        <taxon>Peronosporomycetes</taxon>
        <taxon>Peronosporales</taxon>
        <taxon>Peronosporaceae</taxon>
        <taxon>Phytophthora</taxon>
    </lineage>
</organism>
<reference evidence="1" key="1">
    <citation type="submission" date="2020-03" db="EMBL/GenBank/DDBJ databases">
        <title>Hybrid Assembly of Korean Phytophthora infestans isolates.</title>
        <authorList>
            <person name="Prokchorchik M."/>
            <person name="Lee Y."/>
            <person name="Seo J."/>
            <person name="Cho J.-H."/>
            <person name="Park Y.-E."/>
            <person name="Jang D.-C."/>
            <person name="Im J.-S."/>
            <person name="Choi J.-G."/>
            <person name="Park H.-J."/>
            <person name="Lee G.-B."/>
            <person name="Lee Y.-G."/>
            <person name="Hong S.-Y."/>
            <person name="Cho K."/>
            <person name="Sohn K.H."/>
        </authorList>
    </citation>
    <scope>NUCLEOTIDE SEQUENCE</scope>
    <source>
        <strain evidence="1">KR_2_A2</strain>
    </source>
</reference>
<gene>
    <name evidence="1" type="ORF">GN958_ATG11250</name>
</gene>
<evidence type="ECO:0000313" key="1">
    <source>
        <dbReference type="EMBL" id="KAF4139349.1"/>
    </source>
</evidence>
<dbReference type="EMBL" id="JAACNO010001556">
    <property type="protein sequence ID" value="KAF4139349.1"/>
    <property type="molecule type" value="Genomic_DNA"/>
</dbReference>
<name>A0A8S9UJP5_PHYIN</name>
<accession>A0A8S9UJP5</accession>
<comment type="caution">
    <text evidence="1">The sequence shown here is derived from an EMBL/GenBank/DDBJ whole genome shotgun (WGS) entry which is preliminary data.</text>
</comment>
<proteinExistence type="predicted"/>
<sequence length="95" mass="10554">MKKPSMAHELDISGRQLADYSFHTACKGSSTYVSECTKGGSSSASVCLRAGWNLSGVQDTYVRYEAAEVRVVDRFVAGLPNEHHISPHYRYSLKR</sequence>
<dbReference type="AlphaFoldDB" id="A0A8S9UJP5"/>
<protein>
    <submittedName>
        <fullName evidence="1">Uncharacterized protein</fullName>
    </submittedName>
</protein>
<evidence type="ECO:0000313" key="2">
    <source>
        <dbReference type="Proteomes" id="UP000704712"/>
    </source>
</evidence>
<dbReference type="Proteomes" id="UP000704712">
    <property type="component" value="Unassembled WGS sequence"/>
</dbReference>